<gene>
    <name evidence="2" type="ORF">EVA_04002</name>
</gene>
<dbReference type="InterPro" id="IPR013785">
    <property type="entry name" value="Aldolase_TIM"/>
</dbReference>
<dbReference type="EMBL" id="AMCI01000771">
    <property type="protein sequence ID" value="EJX07890.1"/>
    <property type="molecule type" value="Genomic_DNA"/>
</dbReference>
<proteinExistence type="predicted"/>
<keyword evidence="2" id="KW-0378">Hydrolase</keyword>
<evidence type="ECO:0000313" key="2">
    <source>
        <dbReference type="EMBL" id="EJX07890.1"/>
    </source>
</evidence>
<organism evidence="2">
    <name type="scientific">gut metagenome</name>
    <dbReference type="NCBI Taxonomy" id="749906"/>
    <lineage>
        <taxon>unclassified sequences</taxon>
        <taxon>metagenomes</taxon>
        <taxon>organismal metagenomes</taxon>
    </lineage>
</organism>
<dbReference type="Pfam" id="PF14509">
    <property type="entry name" value="GH97_C"/>
    <property type="match status" value="1"/>
</dbReference>
<dbReference type="Gene3D" id="3.20.20.70">
    <property type="entry name" value="Aldolase class I"/>
    <property type="match status" value="1"/>
</dbReference>
<comment type="caution">
    <text evidence="2">The sequence shown here is derived from an EMBL/GenBank/DDBJ whole genome shotgun (WGS) entry which is preliminary data.</text>
</comment>
<reference evidence="2" key="1">
    <citation type="journal article" date="2012" name="PLoS ONE">
        <title>Gene sets for utilization of primary and secondary nutrition supplies in the distal gut of endangered iberian lynx.</title>
        <authorList>
            <person name="Alcaide M."/>
            <person name="Messina E."/>
            <person name="Richter M."/>
            <person name="Bargiela R."/>
            <person name="Peplies J."/>
            <person name="Huws S.A."/>
            <person name="Newbold C.J."/>
            <person name="Golyshin P.N."/>
            <person name="Simon M.A."/>
            <person name="Lopez G."/>
            <person name="Yakimov M.M."/>
            <person name="Ferrer M."/>
        </authorList>
    </citation>
    <scope>NUCLEOTIDE SEQUENCE</scope>
</reference>
<dbReference type="PANTHER" id="PTHR35803:SF2">
    <property type="entry name" value="RETAINING ALPHA-GALACTOSIDASE"/>
    <property type="match status" value="1"/>
</dbReference>
<name>J9H2U6_9ZZZZ</name>
<evidence type="ECO:0000259" key="1">
    <source>
        <dbReference type="Pfam" id="PF14509"/>
    </source>
</evidence>
<dbReference type="AlphaFoldDB" id="J9H2U6"/>
<accession>J9H2U6</accession>
<sequence length="215" mass="24428">MVIFHGCTLPRGWERMYPNYVGSEAILASENMIFSQDFCDKEAFNACLHPFIRNAVGCMEYGGCFLNKRMNRDNNSGNIRRTSDTFQLATTILFQNPIQNFALAPNNLNDAPQLCIDFIKKVPTTWDETHFVDGYPGKYVVMARKHADKWYIAGVNATQTPLRLSLRLPMLEGKKNIALYTDSKNMEPVFKKLKLKKGNIIQITIQPQGGIIITD</sequence>
<dbReference type="GO" id="GO:0016787">
    <property type="term" value="F:hydrolase activity"/>
    <property type="evidence" value="ECO:0007669"/>
    <property type="project" value="UniProtKB-KW"/>
</dbReference>
<feature type="domain" description="Glycosyl-hydrolase 97 C-terminal oligomerisation" evidence="1">
    <location>
        <begin position="125"/>
        <end position="213"/>
    </location>
</feature>
<dbReference type="InterPro" id="IPR029483">
    <property type="entry name" value="GH97_C"/>
</dbReference>
<dbReference type="InterPro" id="IPR052720">
    <property type="entry name" value="Glycosyl_hydrolase_97"/>
</dbReference>
<protein>
    <submittedName>
        <fullName evidence="2">Glycoside hydrolase family 97</fullName>
    </submittedName>
</protein>
<dbReference type="PANTHER" id="PTHR35803">
    <property type="entry name" value="GLUCAN 1,4-ALPHA-GLUCOSIDASE SUSB-RELATED"/>
    <property type="match status" value="1"/>
</dbReference>